<proteinExistence type="inferred from homology"/>
<evidence type="ECO:0000256" key="2">
    <source>
        <dbReference type="ARBA" id="ARBA00007353"/>
    </source>
</evidence>
<dbReference type="PANTHER" id="PTHR30616">
    <property type="entry name" value="UNCHARACTERIZED PROTEIN YFIH"/>
    <property type="match status" value="1"/>
</dbReference>
<evidence type="ECO:0000256" key="8">
    <source>
        <dbReference type="ARBA" id="ARBA00048968"/>
    </source>
</evidence>
<dbReference type="AlphaFoldDB" id="S3L3A7"/>
<dbReference type="HOGENOM" id="CLU_065784_0_2_12"/>
<accession>S3L3A7</accession>
<evidence type="ECO:0000256" key="5">
    <source>
        <dbReference type="ARBA" id="ARBA00022801"/>
    </source>
</evidence>
<dbReference type="InterPro" id="IPR011324">
    <property type="entry name" value="Cytotoxic_necrot_fac-like_cat"/>
</dbReference>
<keyword evidence="6" id="KW-0862">Zinc</keyword>
<dbReference type="PATRIC" id="fig|1125699.3.peg.1627"/>
<comment type="similarity">
    <text evidence="2">Belongs to the purine nucleoside phosphorylase YfiH/LACC1 family.</text>
</comment>
<dbReference type="InterPro" id="IPR038371">
    <property type="entry name" value="Cu_polyphenol_OxRdtase_sf"/>
</dbReference>
<dbReference type="RefSeq" id="WP_016525880.1">
    <property type="nucleotide sequence ID" value="NZ_KE332518.1"/>
</dbReference>
<evidence type="ECO:0008006" key="12">
    <source>
        <dbReference type="Google" id="ProtNLM"/>
    </source>
</evidence>
<dbReference type="Proteomes" id="UP000014541">
    <property type="component" value="Unassembled WGS sequence"/>
</dbReference>
<reference evidence="10 11" key="1">
    <citation type="submission" date="2013-04" db="EMBL/GenBank/DDBJ databases">
        <title>The Genome Sequence of Treponema maltophilum ATCC 51939.</title>
        <authorList>
            <consortium name="The Broad Institute Genomics Platform"/>
            <person name="Earl A."/>
            <person name="Ward D."/>
            <person name="Feldgarden M."/>
            <person name="Gevers D."/>
            <person name="Leonetti C."/>
            <person name="Blanton J.M."/>
            <person name="Dewhirst F.E."/>
            <person name="Izard J."/>
            <person name="Walker B."/>
            <person name="Young S."/>
            <person name="Zeng Q."/>
            <person name="Gargeya S."/>
            <person name="Fitzgerald M."/>
            <person name="Haas B."/>
            <person name="Abouelleil A."/>
            <person name="Allen A.W."/>
            <person name="Alvarado L."/>
            <person name="Arachchi H.M."/>
            <person name="Berlin A.M."/>
            <person name="Chapman S.B."/>
            <person name="Gainer-Dewar J."/>
            <person name="Goldberg J."/>
            <person name="Griggs A."/>
            <person name="Gujja S."/>
            <person name="Hansen M."/>
            <person name="Howarth C."/>
            <person name="Imamovic A."/>
            <person name="Ireland A."/>
            <person name="Larimer J."/>
            <person name="McCowan C."/>
            <person name="Murphy C."/>
            <person name="Pearson M."/>
            <person name="Poon T.W."/>
            <person name="Priest M."/>
            <person name="Roberts A."/>
            <person name="Saif S."/>
            <person name="Shea T."/>
            <person name="Sisk P."/>
            <person name="Sykes S."/>
            <person name="Wortman J."/>
            <person name="Nusbaum C."/>
            <person name="Birren B."/>
        </authorList>
    </citation>
    <scope>NUCLEOTIDE SEQUENCE [LARGE SCALE GENOMIC DNA]</scope>
    <source>
        <strain evidence="10 11">ATCC 51939</strain>
    </source>
</reference>
<keyword evidence="3" id="KW-0808">Transferase</keyword>
<gene>
    <name evidence="10" type="ORF">HMPREF9194_01612</name>
</gene>
<evidence type="ECO:0000313" key="10">
    <source>
        <dbReference type="EMBL" id="EPF31269.1"/>
    </source>
</evidence>
<dbReference type="STRING" id="1125699.HMPREF9194_01612"/>
<dbReference type="EMBL" id="ATFF01000006">
    <property type="protein sequence ID" value="EPF31269.1"/>
    <property type="molecule type" value="Genomic_DNA"/>
</dbReference>
<comment type="catalytic activity">
    <reaction evidence="8">
        <text>adenosine + phosphate = alpha-D-ribose 1-phosphate + adenine</text>
        <dbReference type="Rhea" id="RHEA:27642"/>
        <dbReference type="ChEBI" id="CHEBI:16335"/>
        <dbReference type="ChEBI" id="CHEBI:16708"/>
        <dbReference type="ChEBI" id="CHEBI:43474"/>
        <dbReference type="ChEBI" id="CHEBI:57720"/>
        <dbReference type="EC" id="2.4.2.1"/>
    </reaction>
    <physiologicalReaction direction="left-to-right" evidence="8">
        <dbReference type="Rhea" id="RHEA:27643"/>
    </physiologicalReaction>
</comment>
<dbReference type="OrthoDB" id="4279at2"/>
<dbReference type="GO" id="GO:0005507">
    <property type="term" value="F:copper ion binding"/>
    <property type="evidence" value="ECO:0007669"/>
    <property type="project" value="TreeGrafter"/>
</dbReference>
<keyword evidence="4" id="KW-0479">Metal-binding</keyword>
<keyword evidence="11" id="KW-1185">Reference proteome</keyword>
<evidence type="ECO:0000256" key="3">
    <source>
        <dbReference type="ARBA" id="ARBA00022679"/>
    </source>
</evidence>
<evidence type="ECO:0000313" key="11">
    <source>
        <dbReference type="Proteomes" id="UP000014541"/>
    </source>
</evidence>
<dbReference type="CDD" id="cd16833">
    <property type="entry name" value="YfiH"/>
    <property type="match status" value="1"/>
</dbReference>
<dbReference type="GO" id="GO:0016787">
    <property type="term" value="F:hydrolase activity"/>
    <property type="evidence" value="ECO:0007669"/>
    <property type="project" value="UniProtKB-KW"/>
</dbReference>
<evidence type="ECO:0000256" key="7">
    <source>
        <dbReference type="ARBA" id="ARBA00047989"/>
    </source>
</evidence>
<organism evidence="10 11">
    <name type="scientific">Treponema maltophilum ATCC 51939</name>
    <dbReference type="NCBI Taxonomy" id="1125699"/>
    <lineage>
        <taxon>Bacteria</taxon>
        <taxon>Pseudomonadati</taxon>
        <taxon>Spirochaetota</taxon>
        <taxon>Spirochaetia</taxon>
        <taxon>Spirochaetales</taxon>
        <taxon>Treponemataceae</taxon>
        <taxon>Treponema</taxon>
    </lineage>
</organism>
<comment type="catalytic activity">
    <reaction evidence="9">
        <text>S-methyl-5'-thioadenosine + phosphate = 5-(methylsulfanyl)-alpha-D-ribose 1-phosphate + adenine</text>
        <dbReference type="Rhea" id="RHEA:11852"/>
        <dbReference type="ChEBI" id="CHEBI:16708"/>
        <dbReference type="ChEBI" id="CHEBI:17509"/>
        <dbReference type="ChEBI" id="CHEBI:43474"/>
        <dbReference type="ChEBI" id="CHEBI:58533"/>
        <dbReference type="EC" id="2.4.2.28"/>
    </reaction>
    <physiologicalReaction direction="left-to-right" evidence="9">
        <dbReference type="Rhea" id="RHEA:11853"/>
    </physiologicalReaction>
</comment>
<evidence type="ECO:0000256" key="9">
    <source>
        <dbReference type="ARBA" id="ARBA00049893"/>
    </source>
</evidence>
<comment type="catalytic activity">
    <reaction evidence="1">
        <text>inosine + phosphate = alpha-D-ribose 1-phosphate + hypoxanthine</text>
        <dbReference type="Rhea" id="RHEA:27646"/>
        <dbReference type="ChEBI" id="CHEBI:17368"/>
        <dbReference type="ChEBI" id="CHEBI:17596"/>
        <dbReference type="ChEBI" id="CHEBI:43474"/>
        <dbReference type="ChEBI" id="CHEBI:57720"/>
        <dbReference type="EC" id="2.4.2.1"/>
    </reaction>
    <physiologicalReaction direction="left-to-right" evidence="1">
        <dbReference type="Rhea" id="RHEA:27647"/>
    </physiologicalReaction>
</comment>
<dbReference type="Pfam" id="PF02578">
    <property type="entry name" value="Cu-oxidase_4"/>
    <property type="match status" value="1"/>
</dbReference>
<dbReference type="PANTHER" id="PTHR30616:SF2">
    <property type="entry name" value="PURINE NUCLEOSIDE PHOSPHORYLASE LACC1"/>
    <property type="match status" value="1"/>
</dbReference>
<dbReference type="eggNOG" id="COG1496">
    <property type="taxonomic scope" value="Bacteria"/>
</dbReference>
<dbReference type="SUPFAM" id="SSF64438">
    <property type="entry name" value="CNF1/YfiH-like putative cysteine hydrolases"/>
    <property type="match status" value="1"/>
</dbReference>
<comment type="caution">
    <text evidence="10">The sequence shown here is derived from an EMBL/GenBank/DDBJ whole genome shotgun (WGS) entry which is preliminary data.</text>
</comment>
<sequence>MSSPVAALTLLACGSMRFRWNETNAVRSAFFSQPCFCHKTIASVELIHSHIVFAADRAEQTILQSGDGIISRNRALVPVITVADCMPIFMYESESGVFGVLHSGWKGTGIALEALRTAEKAYGVRADNFRFILGPSIGSCCYTVDEERARYFQKEFCTDCAFRSERDGLFRLSLEKANRALLVKAGIPDEHILSVNECTCCTKTEDGAYTYGSFRRQASGLPPSMPLEEKTKRFTPMAAFIGFEDAGFTRENLHAAGAQTYSFP</sequence>
<protein>
    <recommendedName>
        <fullName evidence="12">Purine nucleoside phosphorylase</fullName>
    </recommendedName>
</protein>
<dbReference type="Gene3D" id="3.60.140.10">
    <property type="entry name" value="CNF1/YfiH-like putative cysteine hydrolases"/>
    <property type="match status" value="1"/>
</dbReference>
<comment type="catalytic activity">
    <reaction evidence="7">
        <text>adenosine + H2O + H(+) = inosine + NH4(+)</text>
        <dbReference type="Rhea" id="RHEA:24408"/>
        <dbReference type="ChEBI" id="CHEBI:15377"/>
        <dbReference type="ChEBI" id="CHEBI:15378"/>
        <dbReference type="ChEBI" id="CHEBI:16335"/>
        <dbReference type="ChEBI" id="CHEBI:17596"/>
        <dbReference type="ChEBI" id="CHEBI:28938"/>
        <dbReference type="EC" id="3.5.4.4"/>
    </reaction>
    <physiologicalReaction direction="left-to-right" evidence="7">
        <dbReference type="Rhea" id="RHEA:24409"/>
    </physiologicalReaction>
</comment>
<evidence type="ECO:0000256" key="4">
    <source>
        <dbReference type="ARBA" id="ARBA00022723"/>
    </source>
</evidence>
<evidence type="ECO:0000256" key="1">
    <source>
        <dbReference type="ARBA" id="ARBA00000553"/>
    </source>
</evidence>
<keyword evidence="5" id="KW-0378">Hydrolase</keyword>
<name>S3L3A7_TREMA</name>
<dbReference type="InterPro" id="IPR003730">
    <property type="entry name" value="Cu_polyphenol_OxRdtase"/>
</dbReference>
<evidence type="ECO:0000256" key="6">
    <source>
        <dbReference type="ARBA" id="ARBA00022833"/>
    </source>
</evidence>
<dbReference type="GO" id="GO:0017061">
    <property type="term" value="F:S-methyl-5-thioadenosine phosphorylase activity"/>
    <property type="evidence" value="ECO:0007669"/>
    <property type="project" value="UniProtKB-EC"/>
</dbReference>